<name>A0A1A8S2T0_9TELE</name>
<reference evidence="1" key="2">
    <citation type="submission" date="2016-06" db="EMBL/GenBank/DDBJ databases">
        <title>The genome of a short-lived fish provides insights into sex chromosome evolution and the genetic control of aging.</title>
        <authorList>
            <person name="Reichwald K."/>
            <person name="Felder M."/>
            <person name="Petzold A."/>
            <person name="Koch P."/>
            <person name="Groth M."/>
            <person name="Platzer M."/>
        </authorList>
    </citation>
    <scope>NUCLEOTIDE SEQUENCE</scope>
    <source>
        <tissue evidence="1">Brain</tissue>
    </source>
</reference>
<feature type="non-terminal residue" evidence="1">
    <location>
        <position position="70"/>
    </location>
</feature>
<feature type="non-terminal residue" evidence="1">
    <location>
        <position position="1"/>
    </location>
</feature>
<sequence length="70" mass="8083">PVDSIFPDQDECQDSLGSKIVKNGSGSMKHHFHTWIGHHRGQTLTPLRIFGMCWRRLCAAVRLYHHQCKI</sequence>
<gene>
    <name evidence="1" type="primary">BX000999.2</name>
</gene>
<proteinExistence type="predicted"/>
<dbReference type="AlphaFoldDB" id="A0A1A8S2T0"/>
<protein>
    <submittedName>
        <fullName evidence="1">Uncharacterized protein</fullName>
    </submittedName>
</protein>
<evidence type="ECO:0000313" key="1">
    <source>
        <dbReference type="EMBL" id="SBS12546.1"/>
    </source>
</evidence>
<dbReference type="EMBL" id="HAEH01021572">
    <property type="protein sequence ID" value="SBS12546.1"/>
    <property type="molecule type" value="Transcribed_RNA"/>
</dbReference>
<reference evidence="1" key="1">
    <citation type="submission" date="2016-05" db="EMBL/GenBank/DDBJ databases">
        <authorList>
            <person name="Lavstsen T."/>
            <person name="Jespersen J.S."/>
        </authorList>
    </citation>
    <scope>NUCLEOTIDE SEQUENCE</scope>
    <source>
        <tissue evidence="1">Brain</tissue>
    </source>
</reference>
<organism evidence="1">
    <name type="scientific">Nothobranchius rachovii</name>
    <name type="common">bluefin notho</name>
    <dbReference type="NCBI Taxonomy" id="451742"/>
    <lineage>
        <taxon>Eukaryota</taxon>
        <taxon>Metazoa</taxon>
        <taxon>Chordata</taxon>
        <taxon>Craniata</taxon>
        <taxon>Vertebrata</taxon>
        <taxon>Euteleostomi</taxon>
        <taxon>Actinopterygii</taxon>
        <taxon>Neopterygii</taxon>
        <taxon>Teleostei</taxon>
        <taxon>Neoteleostei</taxon>
        <taxon>Acanthomorphata</taxon>
        <taxon>Ovalentaria</taxon>
        <taxon>Atherinomorphae</taxon>
        <taxon>Cyprinodontiformes</taxon>
        <taxon>Nothobranchiidae</taxon>
        <taxon>Nothobranchius</taxon>
    </lineage>
</organism>
<accession>A0A1A8S2T0</accession>